<dbReference type="RefSeq" id="WP_229912229.1">
    <property type="nucleotide sequence ID" value="NZ_BNBM01000017.1"/>
</dbReference>
<proteinExistence type="predicted"/>
<dbReference type="PANTHER" id="PTHR35526:SF3">
    <property type="entry name" value="ANTI-SIGMA-F FACTOR RSBW"/>
    <property type="match status" value="1"/>
</dbReference>
<dbReference type="Proteomes" id="UP001486207">
    <property type="component" value="Unassembled WGS sequence"/>
</dbReference>
<dbReference type="CDD" id="cd16936">
    <property type="entry name" value="HATPase_RsbW-like"/>
    <property type="match status" value="1"/>
</dbReference>
<dbReference type="GO" id="GO:0005524">
    <property type="term" value="F:ATP binding"/>
    <property type="evidence" value="ECO:0007669"/>
    <property type="project" value="UniProtKB-KW"/>
</dbReference>
<dbReference type="InterPro" id="IPR036890">
    <property type="entry name" value="HATPase_C_sf"/>
</dbReference>
<dbReference type="EMBL" id="JBEPFB010000017">
    <property type="protein sequence ID" value="MER7377202.1"/>
    <property type="molecule type" value="Genomic_DNA"/>
</dbReference>
<comment type="caution">
    <text evidence="3">The sequence shown here is derived from an EMBL/GenBank/DDBJ whole genome shotgun (WGS) entry which is preliminary data.</text>
</comment>
<sequence length="159" mass="16908">MTTTAAHPVHTLLHDKVVMSERFQVEPLCGAGPPRDNDACRVGAMRRIAATQLRLCGLDALIDEAMLVVSELLTNALVHSGTSEVFLDMAIRKGFLVITVIDGMPGAAKLKRAKEDAESGRGLELVAAVAEENGGTWGTRDAGAETWCRIELPAAEGQS</sequence>
<keyword evidence="1" id="KW-0418">Kinase</keyword>
<evidence type="ECO:0000313" key="3">
    <source>
        <dbReference type="EMBL" id="MER7377202.1"/>
    </source>
</evidence>
<dbReference type="SUPFAM" id="SSF55874">
    <property type="entry name" value="ATPase domain of HSP90 chaperone/DNA topoisomerase II/histidine kinase"/>
    <property type="match status" value="1"/>
</dbReference>
<dbReference type="InterPro" id="IPR050267">
    <property type="entry name" value="Anti-sigma-factor_SerPK"/>
</dbReference>
<name>A0ABV1Y009_9ACTN</name>
<organism evidence="3 4">
    <name type="scientific">Streptomyces lanatus</name>
    <dbReference type="NCBI Taxonomy" id="66900"/>
    <lineage>
        <taxon>Bacteria</taxon>
        <taxon>Bacillati</taxon>
        <taxon>Actinomycetota</taxon>
        <taxon>Actinomycetes</taxon>
        <taxon>Kitasatosporales</taxon>
        <taxon>Streptomycetaceae</taxon>
        <taxon>Streptomyces</taxon>
    </lineage>
</organism>
<keyword evidence="1" id="KW-0808">Transferase</keyword>
<evidence type="ECO:0000259" key="2">
    <source>
        <dbReference type="Pfam" id="PF13581"/>
    </source>
</evidence>
<evidence type="ECO:0000256" key="1">
    <source>
        <dbReference type="ARBA" id="ARBA00022527"/>
    </source>
</evidence>
<dbReference type="InterPro" id="IPR003594">
    <property type="entry name" value="HATPase_dom"/>
</dbReference>
<reference evidence="3 4" key="1">
    <citation type="submission" date="2024-06" db="EMBL/GenBank/DDBJ databases">
        <title>The Natural Products Discovery Center: Release of the First 8490 Sequenced Strains for Exploring Actinobacteria Biosynthetic Diversity.</title>
        <authorList>
            <person name="Kalkreuter E."/>
            <person name="Kautsar S.A."/>
            <person name="Yang D."/>
            <person name="Bader C.D."/>
            <person name="Teijaro C.N."/>
            <person name="Fluegel L."/>
            <person name="Davis C.M."/>
            <person name="Simpson J.R."/>
            <person name="Lauterbach L."/>
            <person name="Steele A.D."/>
            <person name="Gui C."/>
            <person name="Meng S."/>
            <person name="Li G."/>
            <person name="Viehrig K."/>
            <person name="Ye F."/>
            <person name="Su P."/>
            <person name="Kiefer A.F."/>
            <person name="Nichols A."/>
            <person name="Cepeda A.J."/>
            <person name="Yan W."/>
            <person name="Fan B."/>
            <person name="Jiang Y."/>
            <person name="Adhikari A."/>
            <person name="Zheng C.-J."/>
            <person name="Schuster L."/>
            <person name="Cowan T.M."/>
            <person name="Smanski M.J."/>
            <person name="Chevrette M.G."/>
            <person name="De Carvalho L.P.S."/>
            <person name="Shen B."/>
        </authorList>
    </citation>
    <scope>NUCLEOTIDE SEQUENCE [LARGE SCALE GENOMIC DNA]</scope>
    <source>
        <strain evidence="3 4">NPDC000155</strain>
    </source>
</reference>
<keyword evidence="3" id="KW-0547">Nucleotide-binding</keyword>
<keyword evidence="3" id="KW-0067">ATP-binding</keyword>
<keyword evidence="1" id="KW-0723">Serine/threonine-protein kinase</keyword>
<dbReference type="Pfam" id="PF13581">
    <property type="entry name" value="HATPase_c_2"/>
    <property type="match status" value="1"/>
</dbReference>
<feature type="domain" description="Histidine kinase/HSP90-like ATPase" evidence="2">
    <location>
        <begin position="41"/>
        <end position="132"/>
    </location>
</feature>
<protein>
    <submittedName>
        <fullName evidence="3">ATP-binding protein</fullName>
    </submittedName>
</protein>
<accession>A0ABV1Y009</accession>
<dbReference type="PANTHER" id="PTHR35526">
    <property type="entry name" value="ANTI-SIGMA-F FACTOR RSBW-RELATED"/>
    <property type="match status" value="1"/>
</dbReference>
<keyword evidence="4" id="KW-1185">Reference proteome</keyword>
<gene>
    <name evidence="3" type="ORF">ABT384_31685</name>
</gene>
<evidence type="ECO:0000313" key="4">
    <source>
        <dbReference type="Proteomes" id="UP001486207"/>
    </source>
</evidence>
<dbReference type="Gene3D" id="3.30.565.10">
    <property type="entry name" value="Histidine kinase-like ATPase, C-terminal domain"/>
    <property type="match status" value="1"/>
</dbReference>